<dbReference type="RefSeq" id="WP_157458796.1">
    <property type="nucleotide sequence ID" value="NZ_WQLB01000008.1"/>
</dbReference>
<comment type="caution">
    <text evidence="2">The sequence shown here is derived from an EMBL/GenBank/DDBJ whole genome shotgun (WGS) entry which is preliminary data.</text>
</comment>
<dbReference type="PROSITE" id="PS51257">
    <property type="entry name" value="PROKAR_LIPOPROTEIN"/>
    <property type="match status" value="1"/>
</dbReference>
<protein>
    <recommendedName>
        <fullName evidence="4">Lipoprotein</fullName>
    </recommendedName>
</protein>
<gene>
    <name evidence="2" type="ORF">GO986_08250</name>
</gene>
<evidence type="ECO:0000313" key="3">
    <source>
        <dbReference type="Proteomes" id="UP000483286"/>
    </source>
</evidence>
<reference evidence="2 3" key="1">
    <citation type="submission" date="2019-12" db="EMBL/GenBank/DDBJ databases">
        <title>Deinococcus sp. HMF7620 Genome sequencing and assembly.</title>
        <authorList>
            <person name="Kang H."/>
            <person name="Kim H."/>
            <person name="Joh K."/>
        </authorList>
    </citation>
    <scope>NUCLEOTIDE SEQUENCE [LARGE SCALE GENOMIC DNA]</scope>
    <source>
        <strain evidence="2 3">HMF7620</strain>
    </source>
</reference>
<feature type="chain" id="PRO_5028983676" description="Lipoprotein" evidence="1">
    <location>
        <begin position="22"/>
        <end position="133"/>
    </location>
</feature>
<evidence type="ECO:0000256" key="1">
    <source>
        <dbReference type="SAM" id="SignalP"/>
    </source>
</evidence>
<accession>A0A7C9HR68</accession>
<evidence type="ECO:0000313" key="2">
    <source>
        <dbReference type="EMBL" id="MVN86754.1"/>
    </source>
</evidence>
<evidence type="ECO:0008006" key="4">
    <source>
        <dbReference type="Google" id="ProtNLM"/>
    </source>
</evidence>
<name>A0A7C9HR68_9DEIO</name>
<organism evidence="2 3">
    <name type="scientific">Deinococcus arboris</name>
    <dbReference type="NCBI Taxonomy" id="2682977"/>
    <lineage>
        <taxon>Bacteria</taxon>
        <taxon>Thermotogati</taxon>
        <taxon>Deinococcota</taxon>
        <taxon>Deinococci</taxon>
        <taxon>Deinococcales</taxon>
        <taxon>Deinococcaceae</taxon>
        <taxon>Deinococcus</taxon>
    </lineage>
</organism>
<keyword evidence="3" id="KW-1185">Reference proteome</keyword>
<dbReference type="EMBL" id="WQLB01000008">
    <property type="protein sequence ID" value="MVN86754.1"/>
    <property type="molecule type" value="Genomic_DNA"/>
</dbReference>
<keyword evidence="1" id="KW-0732">Signal</keyword>
<proteinExistence type="predicted"/>
<dbReference type="AlphaFoldDB" id="A0A7C9HR68"/>
<dbReference type="Proteomes" id="UP000483286">
    <property type="component" value="Unassembled WGS sequence"/>
</dbReference>
<sequence length="133" mass="15089">MKKMTSLLCFAALASALTACAPGSLRNVFGNPWKNEPLVQLVGQNIAVVTSRFRAERIDHTLGYTEYFIEYCGQTGRTITTQDYSGRYFSEAERVCGWDIFRTDKAGLITAYYERGNYSARPYIVDDFKDLLK</sequence>
<feature type="signal peptide" evidence="1">
    <location>
        <begin position="1"/>
        <end position="21"/>
    </location>
</feature>